<comment type="caution">
    <text evidence="1">The sequence shown here is derived from an EMBL/GenBank/DDBJ whole genome shotgun (WGS) entry which is preliminary data.</text>
</comment>
<reference evidence="1" key="1">
    <citation type="submission" date="2021-06" db="EMBL/GenBank/DDBJ databases">
        <authorList>
            <person name="Hodson N. C."/>
            <person name="Mongue J. A."/>
            <person name="Jaron S. K."/>
        </authorList>
    </citation>
    <scope>NUCLEOTIDE SEQUENCE</scope>
</reference>
<name>A0A8J2PE14_9HEXA</name>
<dbReference type="AlphaFoldDB" id="A0A8J2PE14"/>
<dbReference type="Proteomes" id="UP000708208">
    <property type="component" value="Unassembled WGS sequence"/>
</dbReference>
<accession>A0A8J2PE14</accession>
<evidence type="ECO:0000313" key="2">
    <source>
        <dbReference type="Proteomes" id="UP000708208"/>
    </source>
</evidence>
<gene>
    <name evidence="1" type="ORF">AFUS01_LOCUS22171</name>
</gene>
<organism evidence="1 2">
    <name type="scientific">Allacma fusca</name>
    <dbReference type="NCBI Taxonomy" id="39272"/>
    <lineage>
        <taxon>Eukaryota</taxon>
        <taxon>Metazoa</taxon>
        <taxon>Ecdysozoa</taxon>
        <taxon>Arthropoda</taxon>
        <taxon>Hexapoda</taxon>
        <taxon>Collembola</taxon>
        <taxon>Symphypleona</taxon>
        <taxon>Sminthuridae</taxon>
        <taxon>Allacma</taxon>
    </lineage>
</organism>
<dbReference type="EMBL" id="CAJVCH010254978">
    <property type="protein sequence ID" value="CAG7733746.1"/>
    <property type="molecule type" value="Genomic_DNA"/>
</dbReference>
<evidence type="ECO:0000313" key="1">
    <source>
        <dbReference type="EMBL" id="CAG7733746.1"/>
    </source>
</evidence>
<sequence length="79" mass="8991">MGLFSVRDNDSGRVDVLVPFKNTRDLPTSHSWDDENDTYFAKSLESRVDRTALKETPIISLCEYLKYILLSANMGASYI</sequence>
<protein>
    <submittedName>
        <fullName evidence="1">Uncharacterized protein</fullName>
    </submittedName>
</protein>
<proteinExistence type="predicted"/>
<keyword evidence="2" id="KW-1185">Reference proteome</keyword>